<feature type="transmembrane region" description="Helical" evidence="1">
    <location>
        <begin position="67"/>
        <end position="88"/>
    </location>
</feature>
<dbReference type="EMBL" id="NKXS01001626">
    <property type="protein sequence ID" value="PIN17654.1"/>
    <property type="molecule type" value="Genomic_DNA"/>
</dbReference>
<feature type="transmembrane region" description="Helical" evidence="1">
    <location>
        <begin position="143"/>
        <end position="164"/>
    </location>
</feature>
<name>A0A2G9HJH7_9LAMI</name>
<protein>
    <submittedName>
        <fullName evidence="2">Uncharacterized protein</fullName>
    </submittedName>
</protein>
<accession>A0A2G9HJH7</accession>
<organism evidence="2 3">
    <name type="scientific">Handroanthus impetiginosus</name>
    <dbReference type="NCBI Taxonomy" id="429701"/>
    <lineage>
        <taxon>Eukaryota</taxon>
        <taxon>Viridiplantae</taxon>
        <taxon>Streptophyta</taxon>
        <taxon>Embryophyta</taxon>
        <taxon>Tracheophyta</taxon>
        <taxon>Spermatophyta</taxon>
        <taxon>Magnoliopsida</taxon>
        <taxon>eudicotyledons</taxon>
        <taxon>Gunneridae</taxon>
        <taxon>Pentapetalae</taxon>
        <taxon>asterids</taxon>
        <taxon>lamiids</taxon>
        <taxon>Lamiales</taxon>
        <taxon>Bignoniaceae</taxon>
        <taxon>Crescentiina</taxon>
        <taxon>Tabebuia alliance</taxon>
        <taxon>Handroanthus</taxon>
    </lineage>
</organism>
<evidence type="ECO:0000256" key="1">
    <source>
        <dbReference type="SAM" id="Phobius"/>
    </source>
</evidence>
<dbReference type="Proteomes" id="UP000231279">
    <property type="component" value="Unassembled WGS sequence"/>
</dbReference>
<keyword evidence="1" id="KW-0472">Membrane</keyword>
<comment type="caution">
    <text evidence="2">The sequence shown here is derived from an EMBL/GenBank/DDBJ whole genome shotgun (WGS) entry which is preliminary data.</text>
</comment>
<gene>
    <name evidence="2" type="ORF">CDL12_09687</name>
</gene>
<keyword evidence="1" id="KW-1133">Transmembrane helix</keyword>
<proteinExistence type="predicted"/>
<evidence type="ECO:0000313" key="3">
    <source>
        <dbReference type="Proteomes" id="UP000231279"/>
    </source>
</evidence>
<feature type="transmembrane region" description="Helical" evidence="1">
    <location>
        <begin position="109"/>
        <end position="131"/>
    </location>
</feature>
<keyword evidence="1" id="KW-0812">Transmembrane</keyword>
<reference evidence="3" key="1">
    <citation type="journal article" date="2018" name="Gigascience">
        <title>Genome assembly of the Pink Ipe (Handroanthus impetiginosus, Bignoniaceae), a highly valued, ecologically keystone Neotropical timber forest tree.</title>
        <authorList>
            <person name="Silva-Junior O.B."/>
            <person name="Grattapaglia D."/>
            <person name="Novaes E."/>
            <person name="Collevatti R.G."/>
        </authorList>
    </citation>
    <scope>NUCLEOTIDE SEQUENCE [LARGE SCALE GENOMIC DNA]</scope>
    <source>
        <strain evidence="3">cv. UFG-1</strain>
    </source>
</reference>
<dbReference type="AlphaFoldDB" id="A0A2G9HJH7"/>
<evidence type="ECO:0000313" key="2">
    <source>
        <dbReference type="EMBL" id="PIN17654.1"/>
    </source>
</evidence>
<keyword evidence="3" id="KW-1185">Reference proteome</keyword>
<sequence length="170" mass="20026">MAQLDQNLCGRKTEKERKKEGKQCLLMSSKLTKTHLTQHQKADNWLPQMPFCNPPKDPHLHHQLHCLSQQLCFYFCPNYVGFFALCLGQKFIFHRENRKAKKEPSHILLSPYFLSLFLSYLLSSISLFLYIQTPFLYCFSNSLLYSSLSPYIYLFSCFPFCFTARPNIFT</sequence>